<dbReference type="PANTHER" id="PTHR30213:SF0">
    <property type="entry name" value="UPF0761 MEMBRANE PROTEIN YIHY"/>
    <property type="match status" value="1"/>
</dbReference>
<proteinExistence type="predicted"/>
<evidence type="ECO:0000256" key="5">
    <source>
        <dbReference type="ARBA" id="ARBA00023136"/>
    </source>
</evidence>
<feature type="region of interest" description="Disordered" evidence="6">
    <location>
        <begin position="1"/>
        <end position="22"/>
    </location>
</feature>
<keyword evidence="2" id="KW-1003">Cell membrane</keyword>
<name>A0ABU2HY95_9RHOB</name>
<keyword evidence="4 7" id="KW-1133">Transmembrane helix</keyword>
<organism evidence="8 9">
    <name type="scientific">Paracoccus aurantius</name>
    <dbReference type="NCBI Taxonomy" id="3073814"/>
    <lineage>
        <taxon>Bacteria</taxon>
        <taxon>Pseudomonadati</taxon>
        <taxon>Pseudomonadota</taxon>
        <taxon>Alphaproteobacteria</taxon>
        <taxon>Rhodobacterales</taxon>
        <taxon>Paracoccaceae</taxon>
        <taxon>Paracoccus</taxon>
    </lineage>
</organism>
<feature type="region of interest" description="Disordered" evidence="6">
    <location>
        <begin position="294"/>
        <end position="342"/>
    </location>
</feature>
<evidence type="ECO:0000313" key="9">
    <source>
        <dbReference type="Proteomes" id="UP001269144"/>
    </source>
</evidence>
<dbReference type="Pfam" id="PF03631">
    <property type="entry name" value="Virul_fac_BrkB"/>
    <property type="match status" value="1"/>
</dbReference>
<gene>
    <name evidence="8" type="ORF">RGQ15_21030</name>
</gene>
<accession>A0ABU2HY95</accession>
<comment type="subcellular location">
    <subcellularLocation>
        <location evidence="1">Cell membrane</location>
        <topology evidence="1">Multi-pass membrane protein</topology>
    </subcellularLocation>
</comment>
<evidence type="ECO:0000256" key="2">
    <source>
        <dbReference type="ARBA" id="ARBA00022475"/>
    </source>
</evidence>
<dbReference type="Proteomes" id="UP001269144">
    <property type="component" value="Unassembled WGS sequence"/>
</dbReference>
<feature type="transmembrane region" description="Helical" evidence="7">
    <location>
        <begin position="226"/>
        <end position="251"/>
    </location>
</feature>
<keyword evidence="5 7" id="KW-0472">Membrane</keyword>
<dbReference type="PANTHER" id="PTHR30213">
    <property type="entry name" value="INNER MEMBRANE PROTEIN YHJD"/>
    <property type="match status" value="1"/>
</dbReference>
<feature type="transmembrane region" description="Helical" evidence="7">
    <location>
        <begin position="43"/>
        <end position="73"/>
    </location>
</feature>
<dbReference type="NCBIfam" id="TIGR00765">
    <property type="entry name" value="yihY_not_rbn"/>
    <property type="match status" value="1"/>
</dbReference>
<protein>
    <submittedName>
        <fullName evidence="8">YihY/virulence factor BrkB family protein</fullName>
    </submittedName>
</protein>
<sequence length="370" mass="38526">MAGRARSGPSPAGLRAGSPRDIPPPGWKQILLRVRREIAKDHVSVVSAGVAFYGLIALFPAIAALIGLSGFFLDPSDLAGELARLSASLPPDAASIIENQVVAVTGGSGTGSGLVAVSGLALAIYGAMKGVLTLIEGLNIAYDEEEKRGIFRLYLTALALTLAILLGFLATLALAIVLPSIVHLLPLASQFEWAVPAISWIVLGLSSMLGLALIYRFGPSREPARWGWISPGAVVATLVWIGGTVGFSVYVQNFGTYTESYGALGGVIILLTWLWLSAFVVLAGAELNAETELQTARDTTTGSPLPMGSRGATKADTPPPAFAEAGVPGAMPDAQSSSQPQPARVSPLLLLTGVLLWEVLRKRKRDAGGV</sequence>
<keyword evidence="3 7" id="KW-0812">Transmembrane</keyword>
<feature type="transmembrane region" description="Helical" evidence="7">
    <location>
        <begin position="153"/>
        <end position="181"/>
    </location>
</feature>
<feature type="transmembrane region" description="Helical" evidence="7">
    <location>
        <begin position="263"/>
        <end position="285"/>
    </location>
</feature>
<evidence type="ECO:0000256" key="6">
    <source>
        <dbReference type="SAM" id="MobiDB-lite"/>
    </source>
</evidence>
<evidence type="ECO:0000256" key="4">
    <source>
        <dbReference type="ARBA" id="ARBA00022989"/>
    </source>
</evidence>
<dbReference type="EMBL" id="JAVQLW010000005">
    <property type="protein sequence ID" value="MDS9470039.1"/>
    <property type="molecule type" value="Genomic_DNA"/>
</dbReference>
<keyword evidence="9" id="KW-1185">Reference proteome</keyword>
<feature type="transmembrane region" description="Helical" evidence="7">
    <location>
        <begin position="193"/>
        <end position="214"/>
    </location>
</feature>
<feature type="transmembrane region" description="Helical" evidence="7">
    <location>
        <begin position="113"/>
        <end position="132"/>
    </location>
</feature>
<evidence type="ECO:0000313" key="8">
    <source>
        <dbReference type="EMBL" id="MDS9470039.1"/>
    </source>
</evidence>
<feature type="compositionally biased region" description="Polar residues" evidence="6">
    <location>
        <begin position="294"/>
        <end position="303"/>
    </location>
</feature>
<dbReference type="InterPro" id="IPR017039">
    <property type="entry name" value="Virul_fac_BrkB"/>
</dbReference>
<evidence type="ECO:0000256" key="3">
    <source>
        <dbReference type="ARBA" id="ARBA00022692"/>
    </source>
</evidence>
<dbReference type="RefSeq" id="WP_311162835.1">
    <property type="nucleotide sequence ID" value="NZ_JAVQLW010000005.1"/>
</dbReference>
<reference evidence="9" key="1">
    <citation type="submission" date="2023-07" db="EMBL/GenBank/DDBJ databases">
        <title>Paracoccus sp. MBLB3053 whole genome sequence.</title>
        <authorList>
            <person name="Hwang C.Y."/>
            <person name="Cho E.-S."/>
            <person name="Seo M.-J."/>
        </authorList>
    </citation>
    <scope>NUCLEOTIDE SEQUENCE [LARGE SCALE GENOMIC DNA]</scope>
    <source>
        <strain evidence="9">MBLB3053</strain>
    </source>
</reference>
<evidence type="ECO:0000256" key="1">
    <source>
        <dbReference type="ARBA" id="ARBA00004651"/>
    </source>
</evidence>
<evidence type="ECO:0000256" key="7">
    <source>
        <dbReference type="SAM" id="Phobius"/>
    </source>
</evidence>
<comment type="caution">
    <text evidence="8">The sequence shown here is derived from an EMBL/GenBank/DDBJ whole genome shotgun (WGS) entry which is preliminary data.</text>
</comment>